<dbReference type="Gene3D" id="2.120.10.30">
    <property type="entry name" value="TolB, C-terminal domain"/>
    <property type="match status" value="1"/>
</dbReference>
<reference evidence="1 2" key="1">
    <citation type="submission" date="2019-07" db="EMBL/GenBank/DDBJ databases">
        <title>Whole genome shotgun sequence of Cellulomonas soli NBRC 109434.</title>
        <authorList>
            <person name="Hosoyama A."/>
            <person name="Uohara A."/>
            <person name="Ohji S."/>
            <person name="Ichikawa N."/>
        </authorList>
    </citation>
    <scope>NUCLEOTIDE SEQUENCE [LARGE SCALE GENOMIC DNA]</scope>
    <source>
        <strain evidence="1 2">NBRC 109434</strain>
    </source>
</reference>
<evidence type="ECO:0000313" key="2">
    <source>
        <dbReference type="Proteomes" id="UP000321798"/>
    </source>
</evidence>
<dbReference type="InterPro" id="IPR011042">
    <property type="entry name" value="6-blade_b-propeller_TolB-like"/>
</dbReference>
<dbReference type="SUPFAM" id="SSF82171">
    <property type="entry name" value="DPP6 N-terminal domain-like"/>
    <property type="match status" value="1"/>
</dbReference>
<sequence>MIAMVAITVVVVLGVGAYVWSAARSHQEATEAAPTVESTDLAGVLDGPHILFRSTLPGAQYGLVAAVPLDDPSGTRAFTDVACDRIYHAGDFTSCLRTVRGIATTFEAVLLDDSWQEVQTWPLPGIPSRTRLSPDGSLVATTAFVTGHSYAQVGFSTETKIHGTDGTDLGSLESWTFVVDGEKFTASDRNFWGVSFVDDDTFYVTAASQSADTTWIATGSVSTRTITALRDGGECPSVSPDRSMVAYKKVQRVEDAQKVWAYAVLDLASSDETLYPVTEGCDDQIEWLDDSTILYGMPRADEPGTTDVWSLDITTPGAEPQLFLEGAWSPSIVR</sequence>
<gene>
    <name evidence="1" type="ORF">CSO01_28560</name>
</gene>
<evidence type="ECO:0000313" key="1">
    <source>
        <dbReference type="EMBL" id="GEP70141.1"/>
    </source>
</evidence>
<accession>A0A512PG29</accession>
<protein>
    <submittedName>
        <fullName evidence="1">TolB-like translocation protein signal peptide</fullName>
    </submittedName>
</protein>
<organism evidence="1 2">
    <name type="scientific">Cellulomonas soli</name>
    <dbReference type="NCBI Taxonomy" id="931535"/>
    <lineage>
        <taxon>Bacteria</taxon>
        <taxon>Bacillati</taxon>
        <taxon>Actinomycetota</taxon>
        <taxon>Actinomycetes</taxon>
        <taxon>Micrococcales</taxon>
        <taxon>Cellulomonadaceae</taxon>
        <taxon>Cellulomonas</taxon>
    </lineage>
</organism>
<proteinExistence type="predicted"/>
<name>A0A512PG29_9CELL</name>
<dbReference type="Proteomes" id="UP000321798">
    <property type="component" value="Unassembled WGS sequence"/>
</dbReference>
<dbReference type="AlphaFoldDB" id="A0A512PG29"/>
<comment type="caution">
    <text evidence="1">The sequence shown here is derived from an EMBL/GenBank/DDBJ whole genome shotgun (WGS) entry which is preliminary data.</text>
</comment>
<dbReference type="EMBL" id="BKAL01000010">
    <property type="protein sequence ID" value="GEP70141.1"/>
    <property type="molecule type" value="Genomic_DNA"/>
</dbReference>
<keyword evidence="2" id="KW-1185">Reference proteome</keyword>